<dbReference type="OrthoDB" id="2748701at2759"/>
<keyword evidence="3" id="KW-1185">Reference proteome</keyword>
<accession>A0A2G8SJD6</accession>
<feature type="region of interest" description="Disordered" evidence="1">
    <location>
        <begin position="336"/>
        <end position="385"/>
    </location>
</feature>
<feature type="compositionally biased region" description="Acidic residues" evidence="1">
    <location>
        <begin position="89"/>
        <end position="98"/>
    </location>
</feature>
<evidence type="ECO:0000313" key="3">
    <source>
        <dbReference type="Proteomes" id="UP000230002"/>
    </source>
</evidence>
<sequence length="385" mass="41593">MDRVPLETLQQIFQFACTDGGYTGGSLALTSRFIREAAQSTRFHSIAVGPETERLTTLVALYQSQCSNATAGRPRTTHLYISTSKPTEDDYDDSEDEEPAPARFVAIRELLHLVTADLQSLVITKDLFAAPRPLFARPLPALRFLTLVRHPDPAALALVPPNSNSNHPDDSASSVAPLFPALTHLHVVAQSAPAPGPASAKHSPFFAGWAAHAPRVTHLRVSAHPRMYALLEELPRALGTPPFRGFRAHTDAGEVGKVGARTYPSLARVVVEPGAPPVRGACGTSRLAYTQRSVQLHWLAAQAREVGVEMCVPAPCHCARTEREWDGAVREGWVRSIGGGDGGEAGGGWFDDEEEDNEDEEDVEKEESKEVGNEGLLPARAPRTA</sequence>
<gene>
    <name evidence="2" type="ORF">GSI_03577</name>
</gene>
<proteinExistence type="predicted"/>
<feature type="compositionally biased region" description="Acidic residues" evidence="1">
    <location>
        <begin position="350"/>
        <end position="365"/>
    </location>
</feature>
<dbReference type="EMBL" id="AYKW01000006">
    <property type="protein sequence ID" value="PIL33871.1"/>
    <property type="molecule type" value="Genomic_DNA"/>
</dbReference>
<evidence type="ECO:0000256" key="1">
    <source>
        <dbReference type="SAM" id="MobiDB-lite"/>
    </source>
</evidence>
<comment type="caution">
    <text evidence="2">The sequence shown here is derived from an EMBL/GenBank/DDBJ whole genome shotgun (WGS) entry which is preliminary data.</text>
</comment>
<organism evidence="2 3">
    <name type="scientific">Ganoderma sinense ZZ0214-1</name>
    <dbReference type="NCBI Taxonomy" id="1077348"/>
    <lineage>
        <taxon>Eukaryota</taxon>
        <taxon>Fungi</taxon>
        <taxon>Dikarya</taxon>
        <taxon>Basidiomycota</taxon>
        <taxon>Agaricomycotina</taxon>
        <taxon>Agaricomycetes</taxon>
        <taxon>Polyporales</taxon>
        <taxon>Polyporaceae</taxon>
        <taxon>Ganoderma</taxon>
    </lineage>
</organism>
<name>A0A2G8SJD6_9APHY</name>
<evidence type="ECO:0000313" key="2">
    <source>
        <dbReference type="EMBL" id="PIL33871.1"/>
    </source>
</evidence>
<reference evidence="2 3" key="1">
    <citation type="journal article" date="2015" name="Sci. Rep.">
        <title>Chromosome-level genome map provides insights into diverse defense mechanisms in the medicinal fungus Ganoderma sinense.</title>
        <authorList>
            <person name="Zhu Y."/>
            <person name="Xu J."/>
            <person name="Sun C."/>
            <person name="Zhou S."/>
            <person name="Xu H."/>
            <person name="Nelson D.R."/>
            <person name="Qian J."/>
            <person name="Song J."/>
            <person name="Luo H."/>
            <person name="Xiang L."/>
            <person name="Li Y."/>
            <person name="Xu Z."/>
            <person name="Ji A."/>
            <person name="Wang L."/>
            <person name="Lu S."/>
            <person name="Hayward A."/>
            <person name="Sun W."/>
            <person name="Li X."/>
            <person name="Schwartz D.C."/>
            <person name="Wang Y."/>
            <person name="Chen S."/>
        </authorList>
    </citation>
    <scope>NUCLEOTIDE SEQUENCE [LARGE SCALE GENOMIC DNA]</scope>
    <source>
        <strain evidence="2 3">ZZ0214-1</strain>
    </source>
</reference>
<feature type="compositionally biased region" description="Gly residues" evidence="1">
    <location>
        <begin position="337"/>
        <end position="349"/>
    </location>
</feature>
<feature type="region of interest" description="Disordered" evidence="1">
    <location>
        <begin position="77"/>
        <end position="98"/>
    </location>
</feature>
<dbReference type="Proteomes" id="UP000230002">
    <property type="component" value="Unassembled WGS sequence"/>
</dbReference>
<protein>
    <submittedName>
        <fullName evidence="2">Uncharacterized protein</fullName>
    </submittedName>
</protein>
<dbReference type="AlphaFoldDB" id="A0A2G8SJD6"/>